<keyword evidence="1" id="KW-0812">Transmembrane</keyword>
<feature type="transmembrane region" description="Helical" evidence="1">
    <location>
        <begin position="6"/>
        <end position="30"/>
    </location>
</feature>
<name>A0A2N9J625_FAGSY</name>
<reference evidence="2" key="1">
    <citation type="submission" date="2018-02" db="EMBL/GenBank/DDBJ databases">
        <authorList>
            <person name="Cohen D.B."/>
            <person name="Kent A.D."/>
        </authorList>
    </citation>
    <scope>NUCLEOTIDE SEQUENCE</scope>
</reference>
<dbReference type="EMBL" id="OIVN01006426">
    <property type="protein sequence ID" value="SPD32887.1"/>
    <property type="molecule type" value="Genomic_DNA"/>
</dbReference>
<keyword evidence="1" id="KW-0472">Membrane</keyword>
<proteinExistence type="predicted"/>
<accession>A0A2N9J625</accession>
<evidence type="ECO:0008006" key="3">
    <source>
        <dbReference type="Google" id="ProtNLM"/>
    </source>
</evidence>
<sequence>MDLYNLSMGIGSFMMQAWKALVIFMLKWLVSNKGTVFQRKLFQLEMEASDSVSWLHSKSEQFTSASTWEAITFKQPVVPWWRLILDWCFVEQPVHCWSEVIQWCASDLKGGRLKVKLCKLALSAVYALYGCEETSSSS</sequence>
<evidence type="ECO:0000313" key="2">
    <source>
        <dbReference type="EMBL" id="SPD32887.1"/>
    </source>
</evidence>
<keyword evidence="1" id="KW-1133">Transmembrane helix</keyword>
<organism evidence="2">
    <name type="scientific">Fagus sylvatica</name>
    <name type="common">Beechnut</name>
    <dbReference type="NCBI Taxonomy" id="28930"/>
    <lineage>
        <taxon>Eukaryota</taxon>
        <taxon>Viridiplantae</taxon>
        <taxon>Streptophyta</taxon>
        <taxon>Embryophyta</taxon>
        <taxon>Tracheophyta</taxon>
        <taxon>Spermatophyta</taxon>
        <taxon>Magnoliopsida</taxon>
        <taxon>eudicotyledons</taxon>
        <taxon>Gunneridae</taxon>
        <taxon>Pentapetalae</taxon>
        <taxon>rosids</taxon>
        <taxon>fabids</taxon>
        <taxon>Fagales</taxon>
        <taxon>Fagaceae</taxon>
        <taxon>Fagus</taxon>
    </lineage>
</organism>
<evidence type="ECO:0000256" key="1">
    <source>
        <dbReference type="SAM" id="Phobius"/>
    </source>
</evidence>
<gene>
    <name evidence="2" type="ORF">FSB_LOCUS60769</name>
</gene>
<dbReference type="AlphaFoldDB" id="A0A2N9J625"/>
<protein>
    <recommendedName>
        <fullName evidence="3">Reverse transcriptase zinc-binding domain-containing protein</fullName>
    </recommendedName>
</protein>